<dbReference type="InterPro" id="IPR046264">
    <property type="entry name" value="DUF6297"/>
</dbReference>
<protein>
    <submittedName>
        <fullName evidence="4">ABC transporter permease</fullName>
    </submittedName>
</protein>
<organism evidence="4 5">
    <name type="scientific">Parenemella sanctibonifatiensis</name>
    <dbReference type="NCBI Taxonomy" id="2016505"/>
    <lineage>
        <taxon>Bacteria</taxon>
        <taxon>Bacillati</taxon>
        <taxon>Actinomycetota</taxon>
        <taxon>Actinomycetes</taxon>
        <taxon>Propionibacteriales</taxon>
        <taxon>Propionibacteriaceae</taxon>
        <taxon>Parenemella</taxon>
    </lineage>
</organism>
<dbReference type="Proteomes" id="UP000216533">
    <property type="component" value="Unassembled WGS sequence"/>
</dbReference>
<comment type="caution">
    <text evidence="4">The sequence shown here is derived from an EMBL/GenBank/DDBJ whole genome shotgun (WGS) entry which is preliminary data.</text>
</comment>
<keyword evidence="3" id="KW-1133">Transmembrane helix</keyword>
<keyword evidence="3" id="KW-0812">Transmembrane</keyword>
<keyword evidence="3" id="KW-0472">Membrane</keyword>
<feature type="transmembrane region" description="Helical" evidence="3">
    <location>
        <begin position="205"/>
        <end position="228"/>
    </location>
</feature>
<evidence type="ECO:0000256" key="1">
    <source>
        <dbReference type="SAM" id="Coils"/>
    </source>
</evidence>
<feature type="coiled-coil region" evidence="1">
    <location>
        <begin position="522"/>
        <end position="551"/>
    </location>
</feature>
<dbReference type="Pfam" id="PF19814">
    <property type="entry name" value="DUF6297"/>
    <property type="match status" value="1"/>
</dbReference>
<feature type="transmembrane region" description="Helical" evidence="3">
    <location>
        <begin position="464"/>
        <end position="483"/>
    </location>
</feature>
<feature type="transmembrane region" description="Helical" evidence="3">
    <location>
        <begin position="495"/>
        <end position="516"/>
    </location>
</feature>
<evidence type="ECO:0000313" key="5">
    <source>
        <dbReference type="Proteomes" id="UP000216533"/>
    </source>
</evidence>
<gene>
    <name evidence="4" type="ORF">CGZ92_07140</name>
</gene>
<reference evidence="4 5" key="1">
    <citation type="submission" date="2017-07" db="EMBL/GenBank/DDBJ databases">
        <title>Draft whole genome sequences of clinical Proprionibacteriaceae strains.</title>
        <authorList>
            <person name="Bernier A.-M."/>
            <person name="Bernard K."/>
            <person name="Domingo M.-C."/>
        </authorList>
    </citation>
    <scope>NUCLEOTIDE SEQUENCE [LARGE SCALE GENOMIC DNA]</scope>
    <source>
        <strain evidence="4 5">NML 160184</strain>
    </source>
</reference>
<dbReference type="EMBL" id="NMVI01000016">
    <property type="protein sequence ID" value="OYN87484.1"/>
    <property type="molecule type" value="Genomic_DNA"/>
</dbReference>
<feature type="transmembrane region" description="Helical" evidence="3">
    <location>
        <begin position="431"/>
        <end position="452"/>
    </location>
</feature>
<name>A0A255E7H1_9ACTN</name>
<keyword evidence="1" id="KW-0175">Coiled coil</keyword>
<evidence type="ECO:0000256" key="2">
    <source>
        <dbReference type="SAM" id="MobiDB-lite"/>
    </source>
</evidence>
<evidence type="ECO:0000313" key="4">
    <source>
        <dbReference type="EMBL" id="OYN87484.1"/>
    </source>
</evidence>
<dbReference type="AlphaFoldDB" id="A0A255E7H1"/>
<feature type="transmembrane region" description="Helical" evidence="3">
    <location>
        <begin position="361"/>
        <end position="382"/>
    </location>
</feature>
<feature type="transmembrane region" description="Helical" evidence="3">
    <location>
        <begin position="335"/>
        <end position="355"/>
    </location>
</feature>
<feature type="transmembrane region" description="Helical" evidence="3">
    <location>
        <begin position="144"/>
        <end position="165"/>
    </location>
</feature>
<accession>A0A255E7H1</accession>
<feature type="transmembrane region" description="Helical" evidence="3">
    <location>
        <begin position="403"/>
        <end position="425"/>
    </location>
</feature>
<sequence>MTDLVRELPGPNDPDEGFGYVEPPRHEAGDPRDLQLQIRDWREGRATRNLWEAFQDAYIVVLAVIMIGAMGVTGVVQAQSASAVCATDDCDAARTFLPWAMLAGVLALTLAACHLFGPVVASAAEGFWLMDSPVRRSRLLRPRLVAVIMAAGLTAAALSALVAAVTGSAPLLIGLWAVAGALLGSSMTALAAAEQGADRSIWVKTFQWIATTLAVAALMVVIAVAANWMALPVTVQSEEIALAAVSVLAFAVLVAAGSLAFARLNRIRRMRLTTGGNLVSGLSGAFSSLDFGLARDILVEQEAERRGHVQPTRGRGEGLAALFWRDVQRVVRYPVPLLGLIAALVVPYAAVALGLRVVAPALSALVLVMMLVPFMNSLRVLSRTKGLERLFPFSPRQLRSASMRVPALLAVWWTLASIPAFWGLASPLDRVSILTAIEMGLITGLAGFLGAVRWITAKGPNFGGAMIATGAGAMPPGVMLNLIKGIDIVALITAPYLLGAPVWVSMIIGVIAYILLSGGMNSDAIREEQEKQKALAEKAREEAQKKAAAKRR</sequence>
<evidence type="ECO:0000256" key="3">
    <source>
        <dbReference type="SAM" id="Phobius"/>
    </source>
</evidence>
<feature type="region of interest" description="Disordered" evidence="2">
    <location>
        <begin position="1"/>
        <end position="30"/>
    </location>
</feature>
<dbReference type="RefSeq" id="WP_094450706.1">
    <property type="nucleotide sequence ID" value="NZ_NMVI01000016.1"/>
</dbReference>
<feature type="transmembrane region" description="Helical" evidence="3">
    <location>
        <begin position="57"/>
        <end position="76"/>
    </location>
</feature>
<feature type="transmembrane region" description="Helical" evidence="3">
    <location>
        <begin position="96"/>
        <end position="123"/>
    </location>
</feature>
<feature type="transmembrane region" description="Helical" evidence="3">
    <location>
        <begin position="171"/>
        <end position="193"/>
    </location>
</feature>
<proteinExistence type="predicted"/>
<feature type="transmembrane region" description="Helical" evidence="3">
    <location>
        <begin position="240"/>
        <end position="262"/>
    </location>
</feature>